<proteinExistence type="inferred from homology"/>
<keyword evidence="5 8" id="KW-0812">Transmembrane</keyword>
<dbReference type="EMBL" id="AP018449">
    <property type="protein sequence ID" value="BBB90605.1"/>
    <property type="molecule type" value="Genomic_DNA"/>
</dbReference>
<dbReference type="InterPro" id="IPR027469">
    <property type="entry name" value="Cation_efflux_TMD_sf"/>
</dbReference>
<evidence type="ECO:0000256" key="6">
    <source>
        <dbReference type="ARBA" id="ARBA00022989"/>
    </source>
</evidence>
<dbReference type="PANTHER" id="PTHR43840:SF15">
    <property type="entry name" value="MITOCHONDRIAL METAL TRANSPORTER 1-RELATED"/>
    <property type="match status" value="1"/>
</dbReference>
<keyword evidence="12" id="KW-1185">Reference proteome</keyword>
<feature type="domain" description="Cation efflux protein cytoplasmic" evidence="10">
    <location>
        <begin position="214"/>
        <end position="291"/>
    </location>
</feature>
<dbReference type="InterPro" id="IPR058533">
    <property type="entry name" value="Cation_efflux_TM"/>
</dbReference>
<dbReference type="InterPro" id="IPR036837">
    <property type="entry name" value="Cation_efflux_CTD_sf"/>
</dbReference>
<feature type="transmembrane region" description="Helical" evidence="8">
    <location>
        <begin position="180"/>
        <end position="199"/>
    </location>
</feature>
<comment type="similarity">
    <text evidence="2">Belongs to the cation diffusion facilitator (CDF) transporter (TC 2.A.4) family.</text>
</comment>
<evidence type="ECO:0000313" key="11">
    <source>
        <dbReference type="EMBL" id="BBB90605.1"/>
    </source>
</evidence>
<dbReference type="InterPro" id="IPR027470">
    <property type="entry name" value="Cation_efflux_CTD"/>
</dbReference>
<dbReference type="Pfam" id="PF16916">
    <property type="entry name" value="ZT_dimer"/>
    <property type="match status" value="1"/>
</dbReference>
<evidence type="ECO:0000256" key="2">
    <source>
        <dbReference type="ARBA" id="ARBA00008114"/>
    </source>
</evidence>
<dbReference type="Proteomes" id="UP000276437">
    <property type="component" value="Chromosome"/>
</dbReference>
<evidence type="ECO:0000259" key="9">
    <source>
        <dbReference type="Pfam" id="PF01545"/>
    </source>
</evidence>
<name>A0A348AHQ7_9FIRM</name>
<gene>
    <name evidence="11" type="primary">fieF</name>
    <name evidence="11" type="ORF">MAMMFC1_01259</name>
</gene>
<dbReference type="GO" id="GO:0005886">
    <property type="term" value="C:plasma membrane"/>
    <property type="evidence" value="ECO:0007669"/>
    <property type="project" value="UniProtKB-SubCell"/>
</dbReference>
<dbReference type="Pfam" id="PF01545">
    <property type="entry name" value="Cation_efflux"/>
    <property type="match status" value="1"/>
</dbReference>
<evidence type="ECO:0000256" key="8">
    <source>
        <dbReference type="SAM" id="Phobius"/>
    </source>
</evidence>
<feature type="transmembrane region" description="Helical" evidence="8">
    <location>
        <begin position="20"/>
        <end position="40"/>
    </location>
</feature>
<dbReference type="SUPFAM" id="SSF160240">
    <property type="entry name" value="Cation efflux protein cytoplasmic domain-like"/>
    <property type="match status" value="1"/>
</dbReference>
<feature type="transmembrane region" description="Helical" evidence="8">
    <location>
        <begin position="114"/>
        <end position="134"/>
    </location>
</feature>
<evidence type="ECO:0000256" key="7">
    <source>
        <dbReference type="ARBA" id="ARBA00023136"/>
    </source>
</evidence>
<dbReference type="RefSeq" id="WP_232035701.1">
    <property type="nucleotide sequence ID" value="NZ_AP018449.1"/>
</dbReference>
<dbReference type="AlphaFoldDB" id="A0A348AHQ7"/>
<keyword evidence="7 8" id="KW-0472">Membrane</keyword>
<organism evidence="11 12">
    <name type="scientific">Methylomusa anaerophila</name>
    <dbReference type="NCBI Taxonomy" id="1930071"/>
    <lineage>
        <taxon>Bacteria</taxon>
        <taxon>Bacillati</taxon>
        <taxon>Bacillota</taxon>
        <taxon>Negativicutes</taxon>
        <taxon>Selenomonadales</taxon>
        <taxon>Sporomusaceae</taxon>
        <taxon>Methylomusa</taxon>
    </lineage>
</organism>
<dbReference type="GO" id="GO:0015093">
    <property type="term" value="F:ferrous iron transmembrane transporter activity"/>
    <property type="evidence" value="ECO:0007669"/>
    <property type="project" value="TreeGrafter"/>
</dbReference>
<dbReference type="FunFam" id="3.30.70.1350:FF:000002">
    <property type="entry name" value="Ferrous-iron efflux pump FieF"/>
    <property type="match status" value="1"/>
</dbReference>
<keyword evidence="4" id="KW-1003">Cell membrane</keyword>
<evidence type="ECO:0000256" key="3">
    <source>
        <dbReference type="ARBA" id="ARBA00022448"/>
    </source>
</evidence>
<dbReference type="GO" id="GO:0015086">
    <property type="term" value="F:cadmium ion transmembrane transporter activity"/>
    <property type="evidence" value="ECO:0007669"/>
    <property type="project" value="TreeGrafter"/>
</dbReference>
<dbReference type="GO" id="GO:0015341">
    <property type="term" value="F:zinc efflux antiporter activity"/>
    <property type="evidence" value="ECO:0007669"/>
    <property type="project" value="TreeGrafter"/>
</dbReference>
<dbReference type="SUPFAM" id="SSF161111">
    <property type="entry name" value="Cation efflux protein transmembrane domain-like"/>
    <property type="match status" value="1"/>
</dbReference>
<dbReference type="PANTHER" id="PTHR43840">
    <property type="entry name" value="MITOCHONDRIAL METAL TRANSPORTER 1-RELATED"/>
    <property type="match status" value="1"/>
</dbReference>
<evidence type="ECO:0000256" key="4">
    <source>
        <dbReference type="ARBA" id="ARBA00022475"/>
    </source>
</evidence>
<evidence type="ECO:0000259" key="10">
    <source>
        <dbReference type="Pfam" id="PF16916"/>
    </source>
</evidence>
<dbReference type="Gene3D" id="3.30.70.1350">
    <property type="entry name" value="Cation efflux protein, cytoplasmic domain"/>
    <property type="match status" value="1"/>
</dbReference>
<reference evidence="11 12" key="1">
    <citation type="journal article" date="2018" name="Int. J. Syst. Evol. Microbiol.">
        <title>Methylomusa anaerophila gen. nov., sp. nov., an anaerobic methanol-utilizing bacterium isolated from a microbial fuel cell.</title>
        <authorList>
            <person name="Amano N."/>
            <person name="Yamamuro A."/>
            <person name="Miyahara M."/>
            <person name="Kouzuma A."/>
            <person name="Abe T."/>
            <person name="Watanabe K."/>
        </authorList>
    </citation>
    <scope>NUCLEOTIDE SEQUENCE [LARGE SCALE GENOMIC DNA]</scope>
    <source>
        <strain evidence="11 12">MMFC1</strain>
    </source>
</reference>
<accession>A0A348AHQ7</accession>
<feature type="transmembrane region" description="Helical" evidence="8">
    <location>
        <begin position="84"/>
        <end position="102"/>
    </location>
</feature>
<dbReference type="KEGG" id="mana:MAMMFC1_01259"/>
<evidence type="ECO:0000256" key="1">
    <source>
        <dbReference type="ARBA" id="ARBA00004651"/>
    </source>
</evidence>
<keyword evidence="6 8" id="KW-1133">Transmembrane helix</keyword>
<dbReference type="Gene3D" id="1.20.1510.10">
    <property type="entry name" value="Cation efflux protein transmembrane domain"/>
    <property type="match status" value="1"/>
</dbReference>
<sequence length="311" mass="33761">MHQDDKNFNQLKQSAARLSVISNTLLVVLKLLVGLLTGAVSIVSEAAHSAVDLFAALVAYLAVKKSGKPPDKQHAYGHGKIENLSAAFEAGLIVIAALWIVYEAVAKIKSPAAPAMLEYGIAVMALSIGANYWVSGKLYRAAHLTASHALEADALHLRADIWTSMGVLAGLAIIEVTGFVWLDPVIAIAVAVVVFKAGFEMTKKSLYELTDISLPAEEEEQIRLIVNSHPTVIAFHQLRTRRSGSNKLIDMHVVLKKNMQLNKAHLVCDEIEISIKQELGPCDVTIHLEPCDYYEDVGSCPVDICDGKCKE</sequence>
<keyword evidence="3" id="KW-0813">Transport</keyword>
<feature type="domain" description="Cation efflux protein transmembrane" evidence="9">
    <location>
        <begin position="18"/>
        <end position="209"/>
    </location>
</feature>
<protein>
    <submittedName>
        <fullName evidence="11">Ferrous-iron efflux pump FieF</fullName>
    </submittedName>
</protein>
<evidence type="ECO:0000256" key="5">
    <source>
        <dbReference type="ARBA" id="ARBA00022692"/>
    </source>
</evidence>
<dbReference type="NCBIfam" id="TIGR01297">
    <property type="entry name" value="CDF"/>
    <property type="match status" value="1"/>
</dbReference>
<dbReference type="InterPro" id="IPR050291">
    <property type="entry name" value="CDF_Transporter"/>
</dbReference>
<dbReference type="InterPro" id="IPR002524">
    <property type="entry name" value="Cation_efflux"/>
</dbReference>
<dbReference type="GO" id="GO:0006882">
    <property type="term" value="P:intracellular zinc ion homeostasis"/>
    <property type="evidence" value="ECO:0007669"/>
    <property type="project" value="TreeGrafter"/>
</dbReference>
<evidence type="ECO:0000313" key="12">
    <source>
        <dbReference type="Proteomes" id="UP000276437"/>
    </source>
</evidence>
<comment type="subcellular location">
    <subcellularLocation>
        <location evidence="1">Cell membrane</location>
        <topology evidence="1">Multi-pass membrane protein</topology>
    </subcellularLocation>
</comment>